<evidence type="ECO:0000256" key="21">
    <source>
        <dbReference type="SAM" id="Phobius"/>
    </source>
</evidence>
<evidence type="ECO:0000256" key="22">
    <source>
        <dbReference type="SAM" id="SignalP"/>
    </source>
</evidence>
<feature type="chain" id="PRO_5043741488" description="Lysosome-associated membrane glycoprotein 5" evidence="22">
    <location>
        <begin position="22"/>
        <end position="287"/>
    </location>
</feature>
<feature type="signal peptide" evidence="22">
    <location>
        <begin position="1"/>
        <end position="21"/>
    </location>
</feature>
<evidence type="ECO:0000256" key="17">
    <source>
        <dbReference type="ARBA" id="ARBA00060492"/>
    </source>
</evidence>
<evidence type="ECO:0000256" key="15">
    <source>
        <dbReference type="ARBA" id="ARBA00029428"/>
    </source>
</evidence>
<evidence type="ECO:0000313" key="24">
    <source>
        <dbReference type="EMBL" id="GFR73338.1"/>
    </source>
</evidence>
<dbReference type="GO" id="GO:0005886">
    <property type="term" value="C:plasma membrane"/>
    <property type="evidence" value="ECO:0007669"/>
    <property type="project" value="UniProtKB-SubCell"/>
</dbReference>
<dbReference type="InterPro" id="IPR048528">
    <property type="entry name" value="Lamp2-like_luminal"/>
</dbReference>
<dbReference type="PANTHER" id="PTHR11506">
    <property type="entry name" value="LYSOSOME-ASSOCIATED MEMBRANE GLYCOPROTEIN"/>
    <property type="match status" value="1"/>
</dbReference>
<dbReference type="Pfam" id="PF01299">
    <property type="entry name" value="Lamp2-like_luminal"/>
    <property type="match status" value="1"/>
</dbReference>
<evidence type="ECO:0000256" key="1">
    <source>
        <dbReference type="ARBA" id="ARBA00004151"/>
    </source>
</evidence>
<evidence type="ECO:0000256" key="9">
    <source>
        <dbReference type="ARBA" id="ARBA00022989"/>
    </source>
</evidence>
<keyword evidence="9 21" id="KW-1133">Transmembrane helix</keyword>
<accession>A0AAV4FKZ2</accession>
<keyword evidence="25" id="KW-1185">Reference proteome</keyword>
<reference evidence="24 25" key="1">
    <citation type="journal article" date="2021" name="Elife">
        <title>Chloroplast acquisition without the gene transfer in kleptoplastic sea slugs, Plakobranchus ocellatus.</title>
        <authorList>
            <person name="Maeda T."/>
            <person name="Takahashi S."/>
            <person name="Yoshida T."/>
            <person name="Shimamura S."/>
            <person name="Takaki Y."/>
            <person name="Nagai Y."/>
            <person name="Toyoda A."/>
            <person name="Suzuki Y."/>
            <person name="Arimoto A."/>
            <person name="Ishii H."/>
            <person name="Satoh N."/>
            <person name="Nishiyama T."/>
            <person name="Hasebe M."/>
            <person name="Maruyama T."/>
            <person name="Minagawa J."/>
            <person name="Obokata J."/>
            <person name="Shigenobu S."/>
        </authorList>
    </citation>
    <scope>NUCLEOTIDE SEQUENCE [LARGE SCALE GENOMIC DNA]</scope>
</reference>
<dbReference type="Proteomes" id="UP000762676">
    <property type="component" value="Unassembled WGS sequence"/>
</dbReference>
<dbReference type="PROSITE" id="PS51407">
    <property type="entry name" value="LAMP_3"/>
    <property type="match status" value="1"/>
</dbReference>
<evidence type="ECO:0000256" key="14">
    <source>
        <dbReference type="ARBA" id="ARBA00023329"/>
    </source>
</evidence>
<evidence type="ECO:0000313" key="25">
    <source>
        <dbReference type="Proteomes" id="UP000762676"/>
    </source>
</evidence>
<dbReference type="EMBL" id="BMAT01007879">
    <property type="protein sequence ID" value="GFR73338.1"/>
    <property type="molecule type" value="Genomic_DNA"/>
</dbReference>
<evidence type="ECO:0000256" key="7">
    <source>
        <dbReference type="ARBA" id="ARBA00022729"/>
    </source>
</evidence>
<evidence type="ECO:0000256" key="8">
    <source>
        <dbReference type="ARBA" id="ARBA00022753"/>
    </source>
</evidence>
<protein>
    <recommendedName>
        <fullName evidence="18">Lysosome-associated membrane glycoprotein 5</fullName>
    </recommendedName>
    <alternativeName>
        <fullName evidence="19">Lysosome-associated membrane protein 5</fullName>
    </alternativeName>
</protein>
<proteinExistence type="inferred from homology"/>
<evidence type="ECO:0000256" key="13">
    <source>
        <dbReference type="ARBA" id="ARBA00023273"/>
    </source>
</evidence>
<evidence type="ECO:0000256" key="5">
    <source>
        <dbReference type="ARBA" id="ARBA00009644"/>
    </source>
</evidence>
<dbReference type="PANTHER" id="PTHR11506:SF35">
    <property type="entry name" value="LYSOSOME-ASSOCIATED MEMBRANE GLYCOPROTEIN 5"/>
    <property type="match status" value="1"/>
</dbReference>
<evidence type="ECO:0000256" key="10">
    <source>
        <dbReference type="ARBA" id="ARBA00023018"/>
    </source>
</evidence>
<organism evidence="24 25">
    <name type="scientific">Elysia marginata</name>
    <dbReference type="NCBI Taxonomy" id="1093978"/>
    <lineage>
        <taxon>Eukaryota</taxon>
        <taxon>Metazoa</taxon>
        <taxon>Spiralia</taxon>
        <taxon>Lophotrochozoa</taxon>
        <taxon>Mollusca</taxon>
        <taxon>Gastropoda</taxon>
        <taxon>Heterobranchia</taxon>
        <taxon>Euthyneura</taxon>
        <taxon>Panpulmonata</taxon>
        <taxon>Sacoglossa</taxon>
        <taxon>Placobranchoidea</taxon>
        <taxon>Plakobranchidae</taxon>
        <taxon>Elysia</taxon>
    </lineage>
</organism>
<comment type="caution">
    <text evidence="20">Lacks conserved residue(s) required for the propagation of feature annotation.</text>
</comment>
<evidence type="ECO:0000256" key="2">
    <source>
        <dbReference type="ARBA" id="ARBA00004158"/>
    </source>
</evidence>
<comment type="similarity">
    <text evidence="5 20">Belongs to the LAMP family.</text>
</comment>
<evidence type="ECO:0000256" key="20">
    <source>
        <dbReference type="PROSITE-ProRule" id="PRU00740"/>
    </source>
</evidence>
<dbReference type="GO" id="GO:0005765">
    <property type="term" value="C:lysosomal membrane"/>
    <property type="evidence" value="ECO:0007669"/>
    <property type="project" value="TreeGrafter"/>
</dbReference>
<feature type="transmembrane region" description="Helical" evidence="21">
    <location>
        <begin position="248"/>
        <end position="271"/>
    </location>
</feature>
<evidence type="ECO:0000256" key="18">
    <source>
        <dbReference type="ARBA" id="ARBA00074379"/>
    </source>
</evidence>
<dbReference type="Gene3D" id="2.40.160.110">
    <property type="match status" value="1"/>
</dbReference>
<evidence type="ECO:0000256" key="11">
    <source>
        <dbReference type="ARBA" id="ARBA00023136"/>
    </source>
</evidence>
<feature type="domain" description="Lysosome-associated membrane glycoprotein 2-like luminal" evidence="23">
    <location>
        <begin position="62"/>
        <end position="224"/>
    </location>
</feature>
<evidence type="ECO:0000256" key="12">
    <source>
        <dbReference type="ARBA" id="ARBA00023180"/>
    </source>
</evidence>
<evidence type="ECO:0000256" key="16">
    <source>
        <dbReference type="ARBA" id="ARBA00053950"/>
    </source>
</evidence>
<keyword evidence="10" id="KW-0770">Synapse</keyword>
<dbReference type="GO" id="GO:0031902">
    <property type="term" value="C:late endosome membrane"/>
    <property type="evidence" value="ECO:0007669"/>
    <property type="project" value="TreeGrafter"/>
</dbReference>
<evidence type="ECO:0000259" key="23">
    <source>
        <dbReference type="Pfam" id="PF01299"/>
    </source>
</evidence>
<comment type="function">
    <text evidence="16">Plays a role in short-term synaptic plasticity in a subset of GABAergic neurons in the brain.</text>
</comment>
<keyword evidence="13" id="KW-0966">Cell projection</keyword>
<evidence type="ECO:0000256" key="4">
    <source>
        <dbReference type="ARBA" id="ARBA00004279"/>
    </source>
</evidence>
<dbReference type="PRINTS" id="PR00336">
    <property type="entry name" value="LYSASSOCTDMP"/>
</dbReference>
<keyword evidence="14" id="KW-0968">Cytoplasmic vesicle</keyword>
<dbReference type="GO" id="GO:0072594">
    <property type="term" value="P:establishment of protein localization to organelle"/>
    <property type="evidence" value="ECO:0007669"/>
    <property type="project" value="TreeGrafter"/>
</dbReference>
<evidence type="ECO:0000256" key="3">
    <source>
        <dbReference type="ARBA" id="ARBA00004172"/>
    </source>
</evidence>
<evidence type="ECO:0000256" key="6">
    <source>
        <dbReference type="ARBA" id="ARBA00022692"/>
    </source>
</evidence>
<gene>
    <name evidence="24" type="ORF">ElyMa_003865400</name>
</gene>
<comment type="caution">
    <text evidence="24">The sequence shown here is derived from an EMBL/GenBank/DDBJ whole genome shotgun (WGS) entry which is preliminary data.</text>
</comment>
<keyword evidence="8" id="KW-0967">Endosome</keyword>
<keyword evidence="7 22" id="KW-0732">Signal</keyword>
<sequence length="287" mass="31319">MNHKNLVVLVLSVFFMALADAAHSNTTNVEESPFSVNSTVEDIFNVSIAHTEIDANYSHILVVSSKSGQPCLLAALNATIQISYEVLEVIVHESYETTEDIQLPEDVSAHGVCGGNQSHLLLEWGNGTFHLNLTFSIKESDLVSENRTWSMTAISVSYDLDNLKVFPAASEASVMSYEKSGLTLFTTELGRTYACDRDVTVQVGPEDKGVTVNFHNVKLAAFGVTSSEFPSVTDDCAAEGDSNDSEDVLVPLIVACCLSAIVIIIVIGYVINRTIQRRREQSDYRAM</sequence>
<keyword evidence="6 20" id="KW-0812">Transmembrane</keyword>
<comment type="subcellular location">
    <subcellularLocation>
        <location evidence="4">Cell projection</location>
        <location evidence="4">Dendrite</location>
    </subcellularLocation>
    <subcellularLocation>
        <location evidence="17">Cell projection</location>
        <location evidence="17">Growth cone membrane</location>
        <topology evidence="17">Single-pass type I membrane protein</topology>
    </subcellularLocation>
    <subcellularLocation>
        <location evidence="15">Cytoplasmic vesicle</location>
        <location evidence="15">Secretory vesicle</location>
        <location evidence="15">Synaptic vesicle membrane</location>
        <topology evidence="15">Single-pass type I membrane protein</topology>
    </subcellularLocation>
    <subcellularLocation>
        <location evidence="2">Early endosome membrane</location>
        <topology evidence="2">Single-pass type I membrane protein</topology>
    </subcellularLocation>
    <subcellularLocation>
        <location evidence="1">Endoplasmic reticulum-Golgi intermediate compartment membrane</location>
        <topology evidence="1">Single-pass type I membrane protein</topology>
    </subcellularLocation>
    <subcellularLocation>
        <location evidence="20">Membrane</location>
        <topology evidence="20">Single-pass type I membrane protein</topology>
    </subcellularLocation>
    <subcellularLocation>
        <location evidence="3">Recycling endosome</location>
    </subcellularLocation>
</comment>
<evidence type="ECO:0000256" key="19">
    <source>
        <dbReference type="ARBA" id="ARBA00076257"/>
    </source>
</evidence>
<dbReference type="AlphaFoldDB" id="A0AAV4FKZ2"/>
<dbReference type="InterPro" id="IPR002000">
    <property type="entry name" value="Lysosome-assoc_membr_glycop"/>
</dbReference>
<keyword evidence="11 20" id="KW-0472">Membrane</keyword>
<keyword evidence="12" id="KW-0325">Glycoprotein</keyword>
<name>A0AAV4FKZ2_9GAST</name>